<dbReference type="EMBL" id="MVGT01004037">
    <property type="protein sequence ID" value="OVA01856.1"/>
    <property type="molecule type" value="Genomic_DNA"/>
</dbReference>
<dbReference type="OMA" id="HELAFTN"/>
<reference evidence="2 3" key="1">
    <citation type="journal article" date="2017" name="Mol. Plant">
        <title>The Genome of Medicinal Plant Macleaya cordata Provides New Insights into Benzylisoquinoline Alkaloids Metabolism.</title>
        <authorList>
            <person name="Liu X."/>
            <person name="Liu Y."/>
            <person name="Huang P."/>
            <person name="Ma Y."/>
            <person name="Qing Z."/>
            <person name="Tang Q."/>
            <person name="Cao H."/>
            <person name="Cheng P."/>
            <person name="Zheng Y."/>
            <person name="Yuan Z."/>
            <person name="Zhou Y."/>
            <person name="Liu J."/>
            <person name="Tang Z."/>
            <person name="Zhuo Y."/>
            <person name="Zhang Y."/>
            <person name="Yu L."/>
            <person name="Huang J."/>
            <person name="Yang P."/>
            <person name="Peng Q."/>
            <person name="Zhang J."/>
            <person name="Jiang W."/>
            <person name="Zhang Z."/>
            <person name="Lin K."/>
            <person name="Ro D.K."/>
            <person name="Chen X."/>
            <person name="Xiong X."/>
            <person name="Shang Y."/>
            <person name="Huang S."/>
            <person name="Zeng J."/>
        </authorList>
    </citation>
    <scope>NUCLEOTIDE SEQUENCE [LARGE SCALE GENOMIC DNA]</scope>
    <source>
        <strain evidence="3">cv. BLH2017</strain>
        <tissue evidence="2">Root</tissue>
    </source>
</reference>
<evidence type="ECO:0000313" key="2">
    <source>
        <dbReference type="EMBL" id="OVA01856.1"/>
    </source>
</evidence>
<evidence type="ECO:0000313" key="3">
    <source>
        <dbReference type="Proteomes" id="UP000195402"/>
    </source>
</evidence>
<dbReference type="OrthoDB" id="27237at2759"/>
<proteinExistence type="predicted"/>
<dbReference type="Proteomes" id="UP000195402">
    <property type="component" value="Unassembled WGS sequence"/>
</dbReference>
<dbReference type="InParanoid" id="A0A200PUI5"/>
<name>A0A200PUI5_MACCD</name>
<sequence length="217" mass="24144">MSKRQEQMKHFEPKGKKSKKANKKKGADQSAANVLNKDSGYKDAHFPVNRDSNAVDPNLERFIKYMKSLNLGPEGTVGDADTEEGSSSDFDFDAFMDDTDELYEELKFATMMNSFFHANEQSFDNEGTSNDEDESEDELTPTELKSLVDFFPSQQGLCLPRSASTFLGLIGQQLPKDARKGSLKNARKGPSVFLDVAEGSWPKTGLMQPWPAGHCQN</sequence>
<feature type="region of interest" description="Disordered" evidence="1">
    <location>
        <begin position="1"/>
        <end position="54"/>
    </location>
</feature>
<protein>
    <submittedName>
        <fullName evidence="2">Uncharacterized protein</fullName>
    </submittedName>
</protein>
<feature type="compositionally biased region" description="Acidic residues" evidence="1">
    <location>
        <begin position="80"/>
        <end position="91"/>
    </location>
</feature>
<keyword evidence="3" id="KW-1185">Reference proteome</keyword>
<feature type="region of interest" description="Disordered" evidence="1">
    <location>
        <begin position="70"/>
        <end position="91"/>
    </location>
</feature>
<dbReference type="STRING" id="56857.A0A200PUI5"/>
<dbReference type="AlphaFoldDB" id="A0A200PUI5"/>
<comment type="caution">
    <text evidence="2">The sequence shown here is derived from an EMBL/GenBank/DDBJ whole genome shotgun (WGS) entry which is preliminary data.</text>
</comment>
<gene>
    <name evidence="2" type="ORF">BVC80_9075g105</name>
</gene>
<organism evidence="2 3">
    <name type="scientific">Macleaya cordata</name>
    <name type="common">Five-seeded plume-poppy</name>
    <name type="synonym">Bocconia cordata</name>
    <dbReference type="NCBI Taxonomy" id="56857"/>
    <lineage>
        <taxon>Eukaryota</taxon>
        <taxon>Viridiplantae</taxon>
        <taxon>Streptophyta</taxon>
        <taxon>Embryophyta</taxon>
        <taxon>Tracheophyta</taxon>
        <taxon>Spermatophyta</taxon>
        <taxon>Magnoliopsida</taxon>
        <taxon>Ranunculales</taxon>
        <taxon>Papaveraceae</taxon>
        <taxon>Papaveroideae</taxon>
        <taxon>Macleaya</taxon>
    </lineage>
</organism>
<evidence type="ECO:0000256" key="1">
    <source>
        <dbReference type="SAM" id="MobiDB-lite"/>
    </source>
</evidence>
<accession>A0A200PUI5</accession>
<feature type="compositionally biased region" description="Basic and acidic residues" evidence="1">
    <location>
        <begin position="1"/>
        <end position="15"/>
    </location>
</feature>